<keyword evidence="1" id="KW-1133">Transmembrane helix</keyword>
<protein>
    <submittedName>
        <fullName evidence="2">Uncharacterized protein</fullName>
    </submittedName>
</protein>
<comment type="caution">
    <text evidence="2">The sequence shown here is derived from an EMBL/GenBank/DDBJ whole genome shotgun (WGS) entry which is preliminary data.</text>
</comment>
<gene>
    <name evidence="2" type="ORF">ACFFGA_07885</name>
</gene>
<keyword evidence="1" id="KW-0812">Transmembrane</keyword>
<organism evidence="2 3">
    <name type="scientific">Winogradskyella pulchriflava</name>
    <dbReference type="NCBI Taxonomy" id="1110688"/>
    <lineage>
        <taxon>Bacteria</taxon>
        <taxon>Pseudomonadati</taxon>
        <taxon>Bacteroidota</taxon>
        <taxon>Flavobacteriia</taxon>
        <taxon>Flavobacteriales</taxon>
        <taxon>Flavobacteriaceae</taxon>
        <taxon>Winogradskyella</taxon>
    </lineage>
</organism>
<accession>A0ABV6Q9V3</accession>
<evidence type="ECO:0000313" key="2">
    <source>
        <dbReference type="EMBL" id="MFC0604470.1"/>
    </source>
</evidence>
<dbReference type="RefSeq" id="WP_386062146.1">
    <property type="nucleotide sequence ID" value="NZ_JBHLTQ010000003.1"/>
</dbReference>
<keyword evidence="1" id="KW-0472">Membrane</keyword>
<dbReference type="EMBL" id="JBHLTQ010000003">
    <property type="protein sequence ID" value="MFC0604470.1"/>
    <property type="molecule type" value="Genomic_DNA"/>
</dbReference>
<name>A0ABV6Q9V3_9FLAO</name>
<feature type="transmembrane region" description="Helical" evidence="1">
    <location>
        <begin position="6"/>
        <end position="29"/>
    </location>
</feature>
<evidence type="ECO:0000313" key="3">
    <source>
        <dbReference type="Proteomes" id="UP001589832"/>
    </source>
</evidence>
<evidence type="ECO:0000256" key="1">
    <source>
        <dbReference type="SAM" id="Phobius"/>
    </source>
</evidence>
<reference evidence="2 3" key="1">
    <citation type="submission" date="2024-09" db="EMBL/GenBank/DDBJ databases">
        <authorList>
            <person name="Sun Q."/>
            <person name="Mori K."/>
        </authorList>
    </citation>
    <scope>NUCLEOTIDE SEQUENCE [LARGE SCALE GENOMIC DNA]</scope>
    <source>
        <strain evidence="2 3">NCAIM B.02481</strain>
    </source>
</reference>
<keyword evidence="3" id="KW-1185">Reference proteome</keyword>
<dbReference type="Proteomes" id="UP001589832">
    <property type="component" value="Unassembled WGS sequence"/>
</dbReference>
<sequence length="132" mass="15221">MTTLLFIISIISISFYISFVTDFNTSLYFNTYKKSILDVIGFSKNVEESISPIALSAIQNNDDQGYINEFDLRMAKNKLGKNLKTLNYLYLLEFNSKSLLCPDRMEEIQELKENLQREVIRNTALISNSKIS</sequence>
<proteinExistence type="predicted"/>